<comment type="caution">
    <text evidence="1">The sequence shown here is derived from an EMBL/GenBank/DDBJ whole genome shotgun (WGS) entry which is preliminary data.</text>
</comment>
<dbReference type="GO" id="GO:0016746">
    <property type="term" value="F:acyltransferase activity"/>
    <property type="evidence" value="ECO:0007669"/>
    <property type="project" value="UniProtKB-KW"/>
</dbReference>
<evidence type="ECO:0000313" key="1">
    <source>
        <dbReference type="EMBL" id="MEO4938658.1"/>
    </source>
</evidence>
<sequence length="181" mass="20414">MRMTFSKKIIFLALYYSFLYYLPASTTPIIGKYCRRLRYNCCKHIFRKCGKNVNIERKAWFGSGVNIIIGDNSGLGINSSIPNDTIIGENVMMGPNCYILQADHAFDATNIPMILQGHSEHKQTIIEDDVWIGRNVSFTNGRHVYKGTIIALGCVLTKDFPEYSIVGGVPSKLIKKRKTNV</sequence>
<reference evidence="1 2" key="1">
    <citation type="submission" date="2024-05" db="EMBL/GenBank/DDBJ databases">
        <title>Human gut microbiome strain richness.</title>
        <authorList>
            <person name="Chen-Liaw A."/>
        </authorList>
    </citation>
    <scope>NUCLEOTIDE SEQUENCE [LARGE SCALE GENOMIC DNA]</scope>
    <source>
        <strain evidence="1 2">1001271st1_B1_1001271B_150615</strain>
    </source>
</reference>
<dbReference type="CDD" id="cd04647">
    <property type="entry name" value="LbH_MAT_like"/>
    <property type="match status" value="1"/>
</dbReference>
<dbReference type="Pfam" id="PF00132">
    <property type="entry name" value="Hexapep"/>
    <property type="match status" value="1"/>
</dbReference>
<name>A0ABV0HXN4_9BACE</name>
<dbReference type="RefSeq" id="WP_119992796.1">
    <property type="nucleotide sequence ID" value="NZ_CP084680.1"/>
</dbReference>
<proteinExistence type="predicted"/>
<gene>
    <name evidence="1" type="ORF">ABHZ06_12445</name>
</gene>
<dbReference type="InterPro" id="IPR011004">
    <property type="entry name" value="Trimer_LpxA-like_sf"/>
</dbReference>
<keyword evidence="1" id="KW-0012">Acyltransferase</keyword>
<evidence type="ECO:0000313" key="2">
    <source>
        <dbReference type="Proteomes" id="UP001491715"/>
    </source>
</evidence>
<dbReference type="PANTHER" id="PTHR23416">
    <property type="entry name" value="SIALIC ACID SYNTHASE-RELATED"/>
    <property type="match status" value="1"/>
</dbReference>
<dbReference type="Proteomes" id="UP001491715">
    <property type="component" value="Unassembled WGS sequence"/>
</dbReference>
<accession>A0ABV0HXN4</accession>
<dbReference type="PANTHER" id="PTHR23416:SF78">
    <property type="entry name" value="LIPOPOLYSACCHARIDE BIOSYNTHESIS O-ACETYL TRANSFERASE WBBJ-RELATED"/>
    <property type="match status" value="1"/>
</dbReference>
<dbReference type="SUPFAM" id="SSF51161">
    <property type="entry name" value="Trimeric LpxA-like enzymes"/>
    <property type="match status" value="1"/>
</dbReference>
<keyword evidence="1" id="KW-0808">Transferase</keyword>
<dbReference type="EC" id="2.3.1.-" evidence="1"/>
<dbReference type="EMBL" id="JBDQBE010000012">
    <property type="protein sequence ID" value="MEO4938658.1"/>
    <property type="molecule type" value="Genomic_DNA"/>
</dbReference>
<dbReference type="Gene3D" id="2.160.10.10">
    <property type="entry name" value="Hexapeptide repeat proteins"/>
    <property type="match status" value="1"/>
</dbReference>
<protein>
    <submittedName>
        <fullName evidence="1">Acyltransferase</fullName>
        <ecNumber evidence="1">2.3.1.-</ecNumber>
    </submittedName>
</protein>
<organism evidence="1 2">
    <name type="scientific">Bacteroides humanifaecis</name>
    <dbReference type="NCBI Taxonomy" id="2792859"/>
    <lineage>
        <taxon>Bacteria</taxon>
        <taxon>Pseudomonadati</taxon>
        <taxon>Bacteroidota</taxon>
        <taxon>Bacteroidia</taxon>
        <taxon>Bacteroidales</taxon>
        <taxon>Bacteroidaceae</taxon>
        <taxon>Bacteroides</taxon>
    </lineage>
</organism>
<dbReference type="InterPro" id="IPR001451">
    <property type="entry name" value="Hexapep"/>
</dbReference>
<keyword evidence="2" id="KW-1185">Reference proteome</keyword>
<dbReference type="InterPro" id="IPR051159">
    <property type="entry name" value="Hexapeptide_acetyltransf"/>
</dbReference>